<organism evidence="1 2">
    <name type="scientific">Cichorium intybus</name>
    <name type="common">Chicory</name>
    <dbReference type="NCBI Taxonomy" id="13427"/>
    <lineage>
        <taxon>Eukaryota</taxon>
        <taxon>Viridiplantae</taxon>
        <taxon>Streptophyta</taxon>
        <taxon>Embryophyta</taxon>
        <taxon>Tracheophyta</taxon>
        <taxon>Spermatophyta</taxon>
        <taxon>Magnoliopsida</taxon>
        <taxon>eudicotyledons</taxon>
        <taxon>Gunneridae</taxon>
        <taxon>Pentapetalae</taxon>
        <taxon>asterids</taxon>
        <taxon>campanulids</taxon>
        <taxon>Asterales</taxon>
        <taxon>Asteraceae</taxon>
        <taxon>Cichorioideae</taxon>
        <taxon>Cichorieae</taxon>
        <taxon>Cichoriinae</taxon>
        <taxon>Cichorium</taxon>
    </lineage>
</organism>
<name>A0ACB8Z0B2_CICIN</name>
<gene>
    <name evidence="1" type="ORF">L2E82_48999</name>
</gene>
<reference evidence="1 2" key="2">
    <citation type="journal article" date="2022" name="Mol. Ecol. Resour.">
        <title>The genomes of chicory, endive, great burdock and yacon provide insights into Asteraceae paleo-polyploidization history and plant inulin production.</title>
        <authorList>
            <person name="Fan W."/>
            <person name="Wang S."/>
            <person name="Wang H."/>
            <person name="Wang A."/>
            <person name="Jiang F."/>
            <person name="Liu H."/>
            <person name="Zhao H."/>
            <person name="Xu D."/>
            <person name="Zhang Y."/>
        </authorList>
    </citation>
    <scope>NUCLEOTIDE SEQUENCE [LARGE SCALE GENOMIC DNA]</scope>
    <source>
        <strain evidence="2">cv. Punajuju</strain>
        <tissue evidence="1">Leaves</tissue>
    </source>
</reference>
<sequence length="195" mass="21542">MQHKVEDHELSDVATISAGNDYEVGSMISEAIKRVGRKGTVIREDAGLTLQRVKKEMFGSASKVVITKDSTLIVTDGSTTMALKEQFVENAKLSANYFIANCEEMLKVAAVLDELPISLHDKYLFCLSPADMSDEILSQGLTQFAHTYAKKRIVRLREIFTPGTLQVPKVVAYNKDPSPVKLNLGVGAYRSEVLF</sequence>
<reference evidence="2" key="1">
    <citation type="journal article" date="2022" name="Mol. Ecol. Resour.">
        <title>The genomes of chicory, endive, great burdock and yacon provide insights into Asteraceae palaeo-polyploidization history and plant inulin production.</title>
        <authorList>
            <person name="Fan W."/>
            <person name="Wang S."/>
            <person name="Wang H."/>
            <person name="Wang A."/>
            <person name="Jiang F."/>
            <person name="Liu H."/>
            <person name="Zhao H."/>
            <person name="Xu D."/>
            <person name="Zhang Y."/>
        </authorList>
    </citation>
    <scope>NUCLEOTIDE SEQUENCE [LARGE SCALE GENOMIC DNA]</scope>
    <source>
        <strain evidence="2">cv. Punajuju</strain>
    </source>
</reference>
<proteinExistence type="predicted"/>
<dbReference type="Proteomes" id="UP001055811">
    <property type="component" value="Linkage Group LG09"/>
</dbReference>
<evidence type="ECO:0000313" key="1">
    <source>
        <dbReference type="EMBL" id="KAI3690791.1"/>
    </source>
</evidence>
<keyword evidence="2" id="KW-1185">Reference proteome</keyword>
<accession>A0ACB8Z0B2</accession>
<protein>
    <submittedName>
        <fullName evidence="1">Uncharacterized protein</fullName>
    </submittedName>
</protein>
<evidence type="ECO:0000313" key="2">
    <source>
        <dbReference type="Proteomes" id="UP001055811"/>
    </source>
</evidence>
<dbReference type="EMBL" id="CM042017">
    <property type="protein sequence ID" value="KAI3690791.1"/>
    <property type="molecule type" value="Genomic_DNA"/>
</dbReference>
<comment type="caution">
    <text evidence="1">The sequence shown here is derived from an EMBL/GenBank/DDBJ whole genome shotgun (WGS) entry which is preliminary data.</text>
</comment>